<dbReference type="PANTHER" id="PTHR10073">
    <property type="entry name" value="DNA MISMATCH REPAIR PROTEIN MLH, PMS, MUTL"/>
    <property type="match status" value="1"/>
</dbReference>
<dbReference type="PANTHER" id="PTHR10073:SF12">
    <property type="entry name" value="DNA MISMATCH REPAIR PROTEIN MLH1"/>
    <property type="match status" value="1"/>
</dbReference>
<dbReference type="Gene3D" id="3.30.565.10">
    <property type="entry name" value="Histidine kinase-like ATPase, C-terminal domain"/>
    <property type="match status" value="1"/>
</dbReference>
<dbReference type="CDD" id="cd03482">
    <property type="entry name" value="MutL_Trans_MutL"/>
    <property type="match status" value="1"/>
</dbReference>
<dbReference type="Pfam" id="PF08676">
    <property type="entry name" value="MutL_C"/>
    <property type="match status" value="1"/>
</dbReference>
<protein>
    <recommendedName>
        <fullName evidence="2 5">DNA mismatch repair protein MutL</fullName>
    </recommendedName>
</protein>
<dbReference type="InterPro" id="IPR014721">
    <property type="entry name" value="Ribsml_uS5_D2-typ_fold_subgr"/>
</dbReference>
<keyword evidence="3 5" id="KW-0227">DNA damage</keyword>
<dbReference type="HAMAP" id="MF_00149">
    <property type="entry name" value="DNA_mis_repair"/>
    <property type="match status" value="1"/>
</dbReference>
<dbReference type="InterPro" id="IPR020568">
    <property type="entry name" value="Ribosomal_Su5_D2-typ_SF"/>
</dbReference>
<dbReference type="Gene3D" id="3.30.1540.20">
    <property type="entry name" value="MutL, C-terminal domain, dimerisation subdomain"/>
    <property type="match status" value="1"/>
</dbReference>
<dbReference type="Pfam" id="PF01119">
    <property type="entry name" value="DNA_mis_repair"/>
    <property type="match status" value="1"/>
</dbReference>
<dbReference type="RefSeq" id="WP_074201184.1">
    <property type="nucleotide sequence ID" value="NZ_FSRE01000002.1"/>
</dbReference>
<dbReference type="InterPro" id="IPR037198">
    <property type="entry name" value="MutL_C_sf"/>
</dbReference>
<keyword evidence="9" id="KW-1185">Reference proteome</keyword>
<dbReference type="CDD" id="cd16926">
    <property type="entry name" value="HATPase_MutL-MLH-PMS-like"/>
    <property type="match status" value="1"/>
</dbReference>
<dbReference type="InterPro" id="IPR042120">
    <property type="entry name" value="MutL_C_dimsub"/>
</dbReference>
<dbReference type="GO" id="GO:0030983">
    <property type="term" value="F:mismatched DNA binding"/>
    <property type="evidence" value="ECO:0007669"/>
    <property type="project" value="InterPro"/>
</dbReference>
<evidence type="ECO:0000313" key="8">
    <source>
        <dbReference type="EMBL" id="SIN89682.1"/>
    </source>
</evidence>
<dbReference type="GO" id="GO:0006298">
    <property type="term" value="P:mismatch repair"/>
    <property type="evidence" value="ECO:0007669"/>
    <property type="project" value="UniProtKB-UniRule"/>
</dbReference>
<dbReference type="InterPro" id="IPR042121">
    <property type="entry name" value="MutL_C_regsub"/>
</dbReference>
<dbReference type="InterPro" id="IPR002099">
    <property type="entry name" value="MutL/Mlh/PMS"/>
</dbReference>
<evidence type="ECO:0000256" key="2">
    <source>
        <dbReference type="ARBA" id="ARBA00021975"/>
    </source>
</evidence>
<feature type="domain" description="DNA mismatch repair protein S5" evidence="7">
    <location>
        <begin position="216"/>
        <end position="334"/>
    </location>
</feature>
<dbReference type="GO" id="GO:0005524">
    <property type="term" value="F:ATP binding"/>
    <property type="evidence" value="ECO:0007669"/>
    <property type="project" value="InterPro"/>
</dbReference>
<dbReference type="FunFam" id="3.30.230.10:FF:000013">
    <property type="entry name" value="DNA mismatch repair endonuclease MutL"/>
    <property type="match status" value="1"/>
</dbReference>
<dbReference type="Proteomes" id="UP000198461">
    <property type="component" value="Unassembled WGS sequence"/>
</dbReference>
<proteinExistence type="inferred from homology"/>
<dbReference type="Gene3D" id="3.30.230.10">
    <property type="match status" value="1"/>
</dbReference>
<reference evidence="8 9" key="1">
    <citation type="submission" date="2016-11" db="EMBL/GenBank/DDBJ databases">
        <authorList>
            <person name="Jaros S."/>
            <person name="Januszkiewicz K."/>
            <person name="Wedrychowicz H."/>
        </authorList>
    </citation>
    <scope>NUCLEOTIDE SEQUENCE [LARGE SCALE GENOMIC DNA]</scope>
    <source>
        <strain evidence="8 9">DSM 17737</strain>
    </source>
</reference>
<comment type="function">
    <text evidence="5">This protein is involved in the repair of mismatches in DNA. It is required for dam-dependent methyl-directed DNA mismatch repair. May act as a 'molecular matchmaker', a protein that promotes the formation of a stable complex between two or more DNA-binding proteins in an ATP-dependent manner without itself being part of a final effector complex.</text>
</comment>
<dbReference type="SUPFAM" id="SSF55874">
    <property type="entry name" value="ATPase domain of HSP90 chaperone/DNA topoisomerase II/histidine kinase"/>
    <property type="match status" value="1"/>
</dbReference>
<evidence type="ECO:0000313" key="9">
    <source>
        <dbReference type="Proteomes" id="UP000198461"/>
    </source>
</evidence>
<dbReference type="GO" id="GO:0016887">
    <property type="term" value="F:ATP hydrolysis activity"/>
    <property type="evidence" value="ECO:0007669"/>
    <property type="project" value="InterPro"/>
</dbReference>
<dbReference type="InterPro" id="IPR013507">
    <property type="entry name" value="DNA_mismatch_S5_2-like"/>
</dbReference>
<dbReference type="SUPFAM" id="SSF118116">
    <property type="entry name" value="DNA mismatch repair protein MutL"/>
    <property type="match status" value="1"/>
</dbReference>
<dbReference type="GO" id="GO:0032300">
    <property type="term" value="C:mismatch repair complex"/>
    <property type="evidence" value="ECO:0007669"/>
    <property type="project" value="InterPro"/>
</dbReference>
<dbReference type="InterPro" id="IPR014762">
    <property type="entry name" value="DNA_mismatch_repair_CS"/>
</dbReference>
<evidence type="ECO:0000259" key="6">
    <source>
        <dbReference type="SMART" id="SM00853"/>
    </source>
</evidence>
<dbReference type="SUPFAM" id="SSF54211">
    <property type="entry name" value="Ribosomal protein S5 domain 2-like"/>
    <property type="match status" value="1"/>
</dbReference>
<evidence type="ECO:0000256" key="4">
    <source>
        <dbReference type="ARBA" id="ARBA00023204"/>
    </source>
</evidence>
<dbReference type="NCBIfam" id="TIGR00585">
    <property type="entry name" value="mutl"/>
    <property type="match status" value="1"/>
</dbReference>
<dbReference type="InterPro" id="IPR014790">
    <property type="entry name" value="MutL_C"/>
</dbReference>
<evidence type="ECO:0000259" key="7">
    <source>
        <dbReference type="SMART" id="SM01340"/>
    </source>
</evidence>
<dbReference type="SMART" id="SM01340">
    <property type="entry name" value="DNA_mis_repair"/>
    <property type="match status" value="1"/>
</dbReference>
<dbReference type="GO" id="GO:0140664">
    <property type="term" value="F:ATP-dependent DNA damage sensor activity"/>
    <property type="evidence" value="ECO:0007669"/>
    <property type="project" value="InterPro"/>
</dbReference>
<gene>
    <name evidence="5" type="primary">mutL</name>
    <name evidence="8" type="ORF">SAMN05443662_0895</name>
</gene>
<dbReference type="Pfam" id="PF13589">
    <property type="entry name" value="HATPase_c_3"/>
    <property type="match status" value="1"/>
</dbReference>
<accession>A0A1N6F321</accession>
<dbReference type="OrthoDB" id="9763467at2"/>
<sequence length="603" mass="67040">MSSRTAIHLLPDQLASQIAAGEVVERPASVVKELLENALDAGADRLDIHVEEGGIRRIAVHDNGHGIPKDELPLAVCRHATSKIVTAEDLHRIHTLGFRGEALASISAVSRFELASRTAEEATGWRIASDGATHWTEPAPVAIPVGTRIEVKDLFFNVPARRKFLKAPRTEFGHIDELVRRMALAWPSVQFTLQHNGKTVHQLRPVQDEAGQLRRLEMLLGKGFVEAALAVEFESGPLRLRGWMARPTFNRAQADMQYFYVNGRMVRDKLLVHAVRQAYADTLYHGRQPAYVLFLELPPEQVDVNVHPAKSEVRFAEARWVYDFVRRSLKDAIATPIESRPTTNDMPATGEAAAETTWTKPQPLLKASANPASWQAALAFQAPQADGGVREPSPRYEAAAVADTESATDMPPLGFARAQLHGVFIVAENAQGMVLVDMHAAHERIVYERLKQQYAEQGIISQPLLVPVMMPVSVQELHTWEAYQAHFTRWGFEIEAAGPQQLRINAVPALLSKAPAEALVRDVLAELHAAGNSGEVERRIHAILSSMACHGSVRANRRLTLDEMNQLLRDMEATLRADQCNHGRPTWVQLDMQQLDRLFMRGQ</sequence>
<evidence type="ECO:0000256" key="1">
    <source>
        <dbReference type="ARBA" id="ARBA00006082"/>
    </source>
</evidence>
<name>A0A1N6F321_9GAMM</name>
<comment type="similarity">
    <text evidence="1 5">Belongs to the DNA mismatch repair MutL/HexB family.</text>
</comment>
<feature type="domain" description="MutL C-terminal dimerisation" evidence="6">
    <location>
        <begin position="416"/>
        <end position="559"/>
    </location>
</feature>
<dbReference type="InterPro" id="IPR038973">
    <property type="entry name" value="MutL/Mlh/Pms-like"/>
</dbReference>
<dbReference type="Gene3D" id="3.30.1370.100">
    <property type="entry name" value="MutL, C-terminal domain, regulatory subdomain"/>
    <property type="match status" value="1"/>
</dbReference>
<dbReference type="AlphaFoldDB" id="A0A1N6F321"/>
<dbReference type="InterPro" id="IPR020667">
    <property type="entry name" value="DNA_mismatch_repair_MutL"/>
</dbReference>
<dbReference type="PROSITE" id="PS00058">
    <property type="entry name" value="DNA_MISMATCH_REPAIR_1"/>
    <property type="match status" value="1"/>
</dbReference>
<dbReference type="SMART" id="SM00853">
    <property type="entry name" value="MutL_C"/>
    <property type="match status" value="1"/>
</dbReference>
<evidence type="ECO:0000256" key="5">
    <source>
        <dbReference type="HAMAP-Rule" id="MF_00149"/>
    </source>
</evidence>
<dbReference type="EMBL" id="FSRE01000002">
    <property type="protein sequence ID" value="SIN89682.1"/>
    <property type="molecule type" value="Genomic_DNA"/>
</dbReference>
<dbReference type="STRING" id="364032.SAMN05443662_0895"/>
<dbReference type="FunFam" id="3.30.565.10:FF:000003">
    <property type="entry name" value="DNA mismatch repair endonuclease MutL"/>
    <property type="match status" value="1"/>
</dbReference>
<keyword evidence="4 5" id="KW-0234">DNA repair</keyword>
<organism evidence="8 9">
    <name type="scientific">Sulfurivirga caldicuralii</name>
    <dbReference type="NCBI Taxonomy" id="364032"/>
    <lineage>
        <taxon>Bacteria</taxon>
        <taxon>Pseudomonadati</taxon>
        <taxon>Pseudomonadota</taxon>
        <taxon>Gammaproteobacteria</taxon>
        <taxon>Thiotrichales</taxon>
        <taxon>Piscirickettsiaceae</taxon>
        <taxon>Sulfurivirga</taxon>
    </lineage>
</organism>
<evidence type="ECO:0000256" key="3">
    <source>
        <dbReference type="ARBA" id="ARBA00022763"/>
    </source>
</evidence>
<dbReference type="InterPro" id="IPR036890">
    <property type="entry name" value="HATPase_C_sf"/>
</dbReference>